<dbReference type="CDD" id="cd05117">
    <property type="entry name" value="STKc_CAMK"/>
    <property type="match status" value="1"/>
</dbReference>
<dbReference type="InterPro" id="IPR000719">
    <property type="entry name" value="Prot_kinase_dom"/>
</dbReference>
<organism evidence="17 18">
    <name type="scientific">Ectocarpus siliculosus</name>
    <name type="common">Brown alga</name>
    <name type="synonym">Conferva siliculosa</name>
    <dbReference type="NCBI Taxonomy" id="2880"/>
    <lineage>
        <taxon>Eukaryota</taxon>
        <taxon>Sar</taxon>
        <taxon>Stramenopiles</taxon>
        <taxon>Ochrophyta</taxon>
        <taxon>PX clade</taxon>
        <taxon>Phaeophyceae</taxon>
        <taxon>Ectocarpales</taxon>
        <taxon>Ectocarpaceae</taxon>
        <taxon>Ectocarpus</taxon>
    </lineage>
</organism>
<keyword evidence="7 14" id="KW-0547">Nucleotide-binding</keyword>
<comment type="catalytic activity">
    <reaction evidence="12">
        <text>L-threonyl-[protein] + ATP = O-phospho-L-threonyl-[protein] + ADP + H(+)</text>
        <dbReference type="Rhea" id="RHEA:46608"/>
        <dbReference type="Rhea" id="RHEA-COMP:11060"/>
        <dbReference type="Rhea" id="RHEA-COMP:11605"/>
        <dbReference type="ChEBI" id="CHEBI:15378"/>
        <dbReference type="ChEBI" id="CHEBI:30013"/>
        <dbReference type="ChEBI" id="CHEBI:30616"/>
        <dbReference type="ChEBI" id="CHEBI:61977"/>
        <dbReference type="ChEBI" id="CHEBI:456216"/>
        <dbReference type="EC" id="2.7.11.1"/>
    </reaction>
</comment>
<keyword evidence="5" id="KW-0479">Metal-binding</keyword>
<evidence type="ECO:0000256" key="10">
    <source>
        <dbReference type="ARBA" id="ARBA00022840"/>
    </source>
</evidence>
<dbReference type="Gene3D" id="1.10.510.10">
    <property type="entry name" value="Transferase(Phosphotransferase) domain 1"/>
    <property type="match status" value="1"/>
</dbReference>
<comment type="similarity">
    <text evidence="11">Belongs to the protein kinase superfamily. Ser/Thr protein kinase family. CDPK subfamily.</text>
</comment>
<evidence type="ECO:0000256" key="11">
    <source>
        <dbReference type="ARBA" id="ARBA00024334"/>
    </source>
</evidence>
<evidence type="ECO:0000313" key="18">
    <source>
        <dbReference type="Proteomes" id="UP000002630"/>
    </source>
</evidence>
<keyword evidence="10 14" id="KW-0067">ATP-binding</keyword>
<dbReference type="EMBL" id="FN649729">
    <property type="protein sequence ID" value="CBJ27498.1"/>
    <property type="molecule type" value="Genomic_DNA"/>
</dbReference>
<dbReference type="Pfam" id="PF00069">
    <property type="entry name" value="Pkinase"/>
    <property type="match status" value="1"/>
</dbReference>
<keyword evidence="8 17" id="KW-0418">Kinase</keyword>
<protein>
    <recommendedName>
        <fullName evidence="2">non-specific serine/threonine protein kinase</fullName>
        <ecNumber evidence="2">2.7.11.1</ecNumber>
    </recommendedName>
</protein>
<keyword evidence="9" id="KW-0106">Calcium</keyword>
<evidence type="ECO:0000256" key="4">
    <source>
        <dbReference type="ARBA" id="ARBA00022679"/>
    </source>
</evidence>
<dbReference type="PANTHER" id="PTHR24347">
    <property type="entry name" value="SERINE/THREONINE-PROTEIN KINASE"/>
    <property type="match status" value="1"/>
</dbReference>
<dbReference type="FunFam" id="1.10.510.10:FF:000571">
    <property type="entry name" value="Maternal embryonic leucine zipper kinase"/>
    <property type="match status" value="1"/>
</dbReference>
<keyword evidence="18" id="KW-1185">Reference proteome</keyword>
<dbReference type="STRING" id="2880.D7G6A3"/>
<dbReference type="SMART" id="SM00220">
    <property type="entry name" value="S_TKc"/>
    <property type="match status" value="1"/>
</dbReference>
<evidence type="ECO:0000256" key="9">
    <source>
        <dbReference type="ARBA" id="ARBA00022837"/>
    </source>
</evidence>
<dbReference type="FunFam" id="3.30.200.20:FF:000315">
    <property type="entry name" value="Calcium-dependent protein kinase 3"/>
    <property type="match status" value="1"/>
</dbReference>
<dbReference type="InterPro" id="IPR003006">
    <property type="entry name" value="Ig/MHC_CS"/>
</dbReference>
<dbReference type="PROSITE" id="PS00290">
    <property type="entry name" value="IG_MHC"/>
    <property type="match status" value="1"/>
</dbReference>
<dbReference type="InterPro" id="IPR017441">
    <property type="entry name" value="Protein_kinase_ATP_BS"/>
</dbReference>
<keyword evidence="4" id="KW-0808">Transferase</keyword>
<gene>
    <name evidence="17" type="primary">CAMK</name>
    <name evidence="17" type="ORF">Esi_0073_0062</name>
</gene>
<dbReference type="Proteomes" id="UP000002630">
    <property type="component" value="Linkage Group LG04"/>
</dbReference>
<feature type="binding site" evidence="14">
    <location>
        <position position="182"/>
    </location>
    <ligand>
        <name>ATP</name>
        <dbReference type="ChEBI" id="CHEBI:30616"/>
    </ligand>
</feature>
<dbReference type="SUPFAM" id="SSF56112">
    <property type="entry name" value="Protein kinase-like (PK-like)"/>
    <property type="match status" value="1"/>
</dbReference>
<dbReference type="EC" id="2.7.11.1" evidence="2"/>
<evidence type="ECO:0000256" key="13">
    <source>
        <dbReference type="ARBA" id="ARBA00048679"/>
    </source>
</evidence>
<accession>D7G6A3</accession>
<evidence type="ECO:0000256" key="3">
    <source>
        <dbReference type="ARBA" id="ARBA00022527"/>
    </source>
</evidence>
<dbReference type="InParanoid" id="D7G6A3"/>
<evidence type="ECO:0000256" key="8">
    <source>
        <dbReference type="ARBA" id="ARBA00022777"/>
    </source>
</evidence>
<keyword evidence="6" id="KW-0677">Repeat</keyword>
<name>D7G6A3_ECTSI</name>
<evidence type="ECO:0000256" key="7">
    <source>
        <dbReference type="ARBA" id="ARBA00022741"/>
    </source>
</evidence>
<dbReference type="AlphaFoldDB" id="D7G6A3"/>
<dbReference type="PROSITE" id="PS00107">
    <property type="entry name" value="PROTEIN_KINASE_ATP"/>
    <property type="match status" value="1"/>
</dbReference>
<dbReference type="PROSITE" id="PS50011">
    <property type="entry name" value="PROTEIN_KINASE_DOM"/>
    <property type="match status" value="1"/>
</dbReference>
<evidence type="ECO:0000256" key="5">
    <source>
        <dbReference type="ARBA" id="ARBA00022723"/>
    </source>
</evidence>
<comment type="cofactor">
    <cofactor evidence="1">
        <name>Mg(2+)</name>
        <dbReference type="ChEBI" id="CHEBI:18420"/>
    </cofactor>
</comment>
<dbReference type="EMBL" id="FN648960">
    <property type="protein sequence ID" value="CBJ27498.1"/>
    <property type="molecule type" value="Genomic_DNA"/>
</dbReference>
<reference evidence="17 18" key="1">
    <citation type="journal article" date="2010" name="Nature">
        <title>The Ectocarpus genome and the independent evolution of multicellularity in brown algae.</title>
        <authorList>
            <person name="Cock J.M."/>
            <person name="Sterck L."/>
            <person name="Rouze P."/>
            <person name="Scornet D."/>
            <person name="Allen A.E."/>
            <person name="Amoutzias G."/>
            <person name="Anthouard V."/>
            <person name="Artiguenave F."/>
            <person name="Aury J.M."/>
            <person name="Badger J.H."/>
            <person name="Beszteri B."/>
            <person name="Billiau K."/>
            <person name="Bonnet E."/>
            <person name="Bothwell J.H."/>
            <person name="Bowler C."/>
            <person name="Boyen C."/>
            <person name="Brownlee C."/>
            <person name="Carrano C.J."/>
            <person name="Charrier B."/>
            <person name="Cho G.Y."/>
            <person name="Coelho S.M."/>
            <person name="Collen J."/>
            <person name="Corre E."/>
            <person name="Da Silva C."/>
            <person name="Delage L."/>
            <person name="Delaroque N."/>
            <person name="Dittami S.M."/>
            <person name="Doulbeau S."/>
            <person name="Elias M."/>
            <person name="Farnham G."/>
            <person name="Gachon C.M."/>
            <person name="Gschloessl B."/>
            <person name="Heesch S."/>
            <person name="Jabbari K."/>
            <person name="Jubin C."/>
            <person name="Kawai H."/>
            <person name="Kimura K."/>
            <person name="Kloareg B."/>
            <person name="Kupper F.C."/>
            <person name="Lang D."/>
            <person name="Le Bail A."/>
            <person name="Leblanc C."/>
            <person name="Lerouge P."/>
            <person name="Lohr M."/>
            <person name="Lopez P.J."/>
            <person name="Martens C."/>
            <person name="Maumus F."/>
            <person name="Michel G."/>
            <person name="Miranda-Saavedra D."/>
            <person name="Morales J."/>
            <person name="Moreau H."/>
            <person name="Motomura T."/>
            <person name="Nagasato C."/>
            <person name="Napoli C.A."/>
            <person name="Nelson D.R."/>
            <person name="Nyvall-Collen P."/>
            <person name="Peters A.F."/>
            <person name="Pommier C."/>
            <person name="Potin P."/>
            <person name="Poulain J."/>
            <person name="Quesneville H."/>
            <person name="Read B."/>
            <person name="Rensing S.A."/>
            <person name="Ritter A."/>
            <person name="Rousvoal S."/>
            <person name="Samanta M."/>
            <person name="Samson G."/>
            <person name="Schroeder D.C."/>
            <person name="Segurens B."/>
            <person name="Strittmatter M."/>
            <person name="Tonon T."/>
            <person name="Tregear J.W."/>
            <person name="Valentin K."/>
            <person name="von Dassow P."/>
            <person name="Yamagishi T."/>
            <person name="Van de Peer Y."/>
            <person name="Wincker P."/>
        </authorList>
    </citation>
    <scope>NUCLEOTIDE SEQUENCE [LARGE SCALE GENOMIC DNA]</scope>
    <source>
        <strain evidence="18">Ec32 / CCAP1310/4</strain>
    </source>
</reference>
<dbReference type="InterPro" id="IPR011009">
    <property type="entry name" value="Kinase-like_dom_sf"/>
</dbReference>
<evidence type="ECO:0000256" key="6">
    <source>
        <dbReference type="ARBA" id="ARBA00022737"/>
    </source>
</evidence>
<evidence type="ECO:0000259" key="16">
    <source>
        <dbReference type="PROSITE" id="PS50011"/>
    </source>
</evidence>
<evidence type="ECO:0000256" key="2">
    <source>
        <dbReference type="ARBA" id="ARBA00012513"/>
    </source>
</evidence>
<dbReference type="OrthoDB" id="40902at2759"/>
<evidence type="ECO:0000256" key="14">
    <source>
        <dbReference type="PROSITE-ProRule" id="PRU10141"/>
    </source>
</evidence>
<keyword evidence="3" id="KW-0723">Serine/threonine-protein kinase</keyword>
<proteinExistence type="inferred from homology"/>
<dbReference type="GO" id="GO:0004674">
    <property type="term" value="F:protein serine/threonine kinase activity"/>
    <property type="evidence" value="ECO:0007669"/>
    <property type="project" value="UniProtKB-KW"/>
</dbReference>
<sequence length="494" mass="54607">MREVNHFLLELKNGSESRGEGVICEIPHSAPANEVRAGSGLGPSSAENTGLDPLQSASPDTKGGRQLLLDAALEAMKVAEDPSTKGDRVLMARSFHTATVYLEVLSSFNALGPEHERQLQYTKWRTYQCSHLLENIKHEFLETEGRVDDHYFLEKDKELGRGTYGRVIQATHRGTGRQYACKVVHVTRMEPRQVSKLFSEVSVLRELDHPHIVRMRQVFYSKRHIYMIMDLATGGELFHLVTKNPGDCATEPEIRRMLTNMLSAVGYMHRHGIVHRDLKLENWLMQTPGDTTAVKLIDFGLSKHFTLDQNMQQAVGSTYYVAPEVLQGSYGPKCDMWSMGVIAYMMVSGAPPFWGNGDAQVRAKIVCGEYDMPDVLFQHISSDAKDFITKLLVVDPKERLSAEQALAHPWLRRPSSSLADVGTAKRGSPPRRLFAGCTSVYVGGYVGAEAPCVLGPFGGPSSTVVESVSAGQHSRRALTAPRSPARCVLIVTTG</sequence>
<comment type="catalytic activity">
    <reaction evidence="13">
        <text>L-seryl-[protein] + ATP = O-phospho-L-seryl-[protein] + ADP + H(+)</text>
        <dbReference type="Rhea" id="RHEA:17989"/>
        <dbReference type="Rhea" id="RHEA-COMP:9863"/>
        <dbReference type="Rhea" id="RHEA-COMP:11604"/>
        <dbReference type="ChEBI" id="CHEBI:15378"/>
        <dbReference type="ChEBI" id="CHEBI:29999"/>
        <dbReference type="ChEBI" id="CHEBI:30616"/>
        <dbReference type="ChEBI" id="CHEBI:83421"/>
        <dbReference type="ChEBI" id="CHEBI:456216"/>
        <dbReference type="EC" id="2.7.11.1"/>
    </reaction>
</comment>
<feature type="region of interest" description="Disordered" evidence="15">
    <location>
        <begin position="34"/>
        <end position="62"/>
    </location>
</feature>
<dbReference type="GO" id="GO:0005524">
    <property type="term" value="F:ATP binding"/>
    <property type="evidence" value="ECO:0007669"/>
    <property type="project" value="UniProtKB-UniRule"/>
</dbReference>
<dbReference type="GO" id="GO:0046872">
    <property type="term" value="F:metal ion binding"/>
    <property type="evidence" value="ECO:0007669"/>
    <property type="project" value="UniProtKB-KW"/>
</dbReference>
<evidence type="ECO:0000256" key="15">
    <source>
        <dbReference type="SAM" id="MobiDB-lite"/>
    </source>
</evidence>
<evidence type="ECO:0000313" key="17">
    <source>
        <dbReference type="EMBL" id="CBJ27498.1"/>
    </source>
</evidence>
<evidence type="ECO:0000256" key="12">
    <source>
        <dbReference type="ARBA" id="ARBA00047899"/>
    </source>
</evidence>
<evidence type="ECO:0000256" key="1">
    <source>
        <dbReference type="ARBA" id="ARBA00001946"/>
    </source>
</evidence>
<feature type="domain" description="Protein kinase" evidence="16">
    <location>
        <begin position="153"/>
        <end position="411"/>
    </location>
</feature>